<organism evidence="1">
    <name type="scientific">hydrothermal vent metagenome</name>
    <dbReference type="NCBI Taxonomy" id="652676"/>
    <lineage>
        <taxon>unclassified sequences</taxon>
        <taxon>metagenomes</taxon>
        <taxon>ecological metagenomes</taxon>
    </lineage>
</organism>
<accession>A0A3B0ZVF4</accession>
<protein>
    <recommendedName>
        <fullName evidence="2">Methyltransferase type 11 domain-containing protein</fullName>
    </recommendedName>
</protein>
<sequence>MSGQEQNSELTLAEQADRHILYQDAVQCTETEIEFFDTTYTKIKGKKPLVMREDFCGTALLSIDWVKSDAKREAIGVDICGETLEWGRVNNIKPAGAEIENRIKLFQDDVRVINEPKADITCALNFSYCIFKTRDELRKYFESVLNGLNDDGILVLDMFGGTECQDELEEETEMDDYPATYVWEHANFNPITNDITCHIHFDFDDDSRLDKAFTYNWRLWSLPEINELLTEAGFSKVRIYWEKFEESEDDDDDELEGTGEYYEAIEVENQESWMVYLVAEK</sequence>
<gene>
    <name evidence="1" type="ORF">MNBD_GAMMA22-2703</name>
</gene>
<name>A0A3B0ZVF4_9ZZZZ</name>
<dbReference type="Gene3D" id="3.40.50.150">
    <property type="entry name" value="Vaccinia Virus protein VP39"/>
    <property type="match status" value="1"/>
</dbReference>
<evidence type="ECO:0000313" key="1">
    <source>
        <dbReference type="EMBL" id="VAW91402.1"/>
    </source>
</evidence>
<dbReference type="PANTHER" id="PTHR37211:SF1">
    <property type="entry name" value="EXPRESSED PROTEIN"/>
    <property type="match status" value="1"/>
</dbReference>
<dbReference type="PANTHER" id="PTHR37211">
    <property type="entry name" value="EXPRESSED PROTEIN"/>
    <property type="match status" value="1"/>
</dbReference>
<dbReference type="AlphaFoldDB" id="A0A3B0ZVF4"/>
<dbReference type="SUPFAM" id="SSF53335">
    <property type="entry name" value="S-adenosyl-L-methionine-dependent methyltransferases"/>
    <property type="match status" value="1"/>
</dbReference>
<dbReference type="Gene3D" id="2.20.25.110">
    <property type="entry name" value="S-adenosyl-L-methionine-dependent methyltransferases"/>
    <property type="match status" value="1"/>
</dbReference>
<evidence type="ECO:0008006" key="2">
    <source>
        <dbReference type="Google" id="ProtNLM"/>
    </source>
</evidence>
<reference evidence="1" key="1">
    <citation type="submission" date="2018-06" db="EMBL/GenBank/DDBJ databases">
        <authorList>
            <person name="Zhirakovskaya E."/>
        </authorList>
    </citation>
    <scope>NUCLEOTIDE SEQUENCE</scope>
</reference>
<dbReference type="InterPro" id="IPR029063">
    <property type="entry name" value="SAM-dependent_MTases_sf"/>
</dbReference>
<proteinExistence type="predicted"/>
<dbReference type="EMBL" id="UOFS01000006">
    <property type="protein sequence ID" value="VAW91402.1"/>
    <property type="molecule type" value="Genomic_DNA"/>
</dbReference>